<dbReference type="AlphaFoldDB" id="A0A016WDK1"/>
<name>A0A016WDK1_9BILA</name>
<sequence length="140" mass="15548">MDGVFFCPHLLQAYGSLASGHLRDGYGSEQRCAFVQVEAKIEGQLIQVIFFYGFLLSACASKRDDYTIITFNSMLASHAIGNRRFCPFVSEDMSPQRHLPTRQSLSLGAGHARPDLVTNNGMGNTNLYNSQFKAMAGKYR</sequence>
<dbReference type="Proteomes" id="UP000024635">
    <property type="component" value="Unassembled WGS sequence"/>
</dbReference>
<proteinExistence type="predicted"/>
<organism evidence="1 2">
    <name type="scientific">Ancylostoma ceylanicum</name>
    <dbReference type="NCBI Taxonomy" id="53326"/>
    <lineage>
        <taxon>Eukaryota</taxon>
        <taxon>Metazoa</taxon>
        <taxon>Ecdysozoa</taxon>
        <taxon>Nematoda</taxon>
        <taxon>Chromadorea</taxon>
        <taxon>Rhabditida</taxon>
        <taxon>Rhabditina</taxon>
        <taxon>Rhabditomorpha</taxon>
        <taxon>Strongyloidea</taxon>
        <taxon>Ancylostomatidae</taxon>
        <taxon>Ancylostomatinae</taxon>
        <taxon>Ancylostoma</taxon>
    </lineage>
</organism>
<gene>
    <name evidence="1" type="primary">Acey_s0770.g2214</name>
    <name evidence="1" type="ORF">Y032_0770g2214</name>
</gene>
<evidence type="ECO:0000313" key="1">
    <source>
        <dbReference type="EMBL" id="EYC37715.1"/>
    </source>
</evidence>
<accession>A0A016WDK1</accession>
<comment type="caution">
    <text evidence="1">The sequence shown here is derived from an EMBL/GenBank/DDBJ whole genome shotgun (WGS) entry which is preliminary data.</text>
</comment>
<reference evidence="2" key="1">
    <citation type="journal article" date="2015" name="Nat. Genet.">
        <title>The genome and transcriptome of the zoonotic hookworm Ancylostoma ceylanicum identify infection-specific gene families.</title>
        <authorList>
            <person name="Schwarz E.M."/>
            <person name="Hu Y."/>
            <person name="Antoshechkin I."/>
            <person name="Miller M.M."/>
            <person name="Sternberg P.W."/>
            <person name="Aroian R.V."/>
        </authorList>
    </citation>
    <scope>NUCLEOTIDE SEQUENCE</scope>
    <source>
        <strain evidence="2">HY135</strain>
    </source>
</reference>
<evidence type="ECO:0000313" key="2">
    <source>
        <dbReference type="Proteomes" id="UP000024635"/>
    </source>
</evidence>
<protein>
    <submittedName>
        <fullName evidence="1">Uncharacterized protein</fullName>
    </submittedName>
</protein>
<dbReference type="EMBL" id="JARK01000370">
    <property type="protein sequence ID" value="EYC37715.1"/>
    <property type="molecule type" value="Genomic_DNA"/>
</dbReference>
<keyword evidence="2" id="KW-1185">Reference proteome</keyword>